<proteinExistence type="predicted"/>
<feature type="transmembrane region" description="Helical" evidence="1">
    <location>
        <begin position="46"/>
        <end position="65"/>
    </location>
</feature>
<dbReference type="InterPro" id="IPR021313">
    <property type="entry name" value="DUF2909"/>
</dbReference>
<protein>
    <submittedName>
        <fullName evidence="2">Twin transmembrane helix small protein</fullName>
    </submittedName>
</protein>
<evidence type="ECO:0000313" key="3">
    <source>
        <dbReference type="Proteomes" id="UP001431449"/>
    </source>
</evidence>
<evidence type="ECO:0000256" key="1">
    <source>
        <dbReference type="SAM" id="Phobius"/>
    </source>
</evidence>
<name>A0ABT0GHH8_9GAMM</name>
<organism evidence="2 3">
    <name type="scientific">Pseudomarimonas salicorniae</name>
    <dbReference type="NCBI Taxonomy" id="2933270"/>
    <lineage>
        <taxon>Bacteria</taxon>
        <taxon>Pseudomonadati</taxon>
        <taxon>Pseudomonadota</taxon>
        <taxon>Gammaproteobacteria</taxon>
        <taxon>Lysobacterales</taxon>
        <taxon>Lysobacteraceae</taxon>
        <taxon>Pseudomarimonas</taxon>
    </lineage>
</organism>
<keyword evidence="1" id="KW-1133">Transmembrane helix</keyword>
<keyword evidence="3" id="KW-1185">Reference proteome</keyword>
<reference evidence="2" key="1">
    <citation type="submission" date="2022-04" db="EMBL/GenBank/DDBJ databases">
        <title>Lysobacter sp. CAU 1642 isolated from sea sand.</title>
        <authorList>
            <person name="Kim W."/>
        </authorList>
    </citation>
    <scope>NUCLEOTIDE SEQUENCE</scope>
    <source>
        <strain evidence="2">CAU 1642</strain>
    </source>
</reference>
<dbReference type="EMBL" id="JALNMH010000006">
    <property type="protein sequence ID" value="MCK7593654.1"/>
    <property type="molecule type" value="Genomic_DNA"/>
</dbReference>
<dbReference type="Pfam" id="PF11137">
    <property type="entry name" value="DUF2909"/>
    <property type="match status" value="1"/>
</dbReference>
<dbReference type="NCBIfam" id="NF033233">
    <property type="entry name" value="twin_helix"/>
    <property type="match status" value="1"/>
</dbReference>
<sequence length="72" mass="7792">MARIMKTLVIVAFLLVILYNLGAGLYYMLVDKGTTNRTVNALTKRIALSVVLILLVLLGIATGIIEPHGVQP</sequence>
<comment type="caution">
    <text evidence="2">The sequence shown here is derived from an EMBL/GenBank/DDBJ whole genome shotgun (WGS) entry which is preliminary data.</text>
</comment>
<dbReference type="Proteomes" id="UP001431449">
    <property type="component" value="Unassembled WGS sequence"/>
</dbReference>
<gene>
    <name evidence="2" type="ORF">M0G41_08230</name>
</gene>
<keyword evidence="1" id="KW-0472">Membrane</keyword>
<accession>A0ABT0GHH8</accession>
<evidence type="ECO:0000313" key="2">
    <source>
        <dbReference type="EMBL" id="MCK7593654.1"/>
    </source>
</evidence>
<keyword evidence="1 2" id="KW-0812">Transmembrane</keyword>